<keyword evidence="1 2" id="KW-0597">Phosphoprotein</keyword>
<accession>A0A1W2BEK1</accession>
<dbReference type="InterPro" id="IPR011006">
    <property type="entry name" value="CheY-like_superfamily"/>
</dbReference>
<feature type="modified residue" description="4-aspartylphosphate" evidence="2">
    <location>
        <position position="53"/>
    </location>
</feature>
<proteinExistence type="predicted"/>
<keyword evidence="5" id="KW-1185">Reference proteome</keyword>
<gene>
    <name evidence="4" type="ORF">SAMN02746065_10827</name>
</gene>
<reference evidence="4 5" key="1">
    <citation type="submission" date="2017-04" db="EMBL/GenBank/DDBJ databases">
        <authorList>
            <person name="Afonso C.L."/>
            <person name="Miller P.J."/>
            <person name="Scott M.A."/>
            <person name="Spackman E."/>
            <person name="Goraichik I."/>
            <person name="Dimitrov K.M."/>
            <person name="Suarez D.L."/>
            <person name="Swayne D.E."/>
        </authorList>
    </citation>
    <scope>NUCLEOTIDE SEQUENCE [LARGE SCALE GENOMIC DNA]</scope>
    <source>
        <strain evidence="4 5">DSM 3385</strain>
    </source>
</reference>
<dbReference type="STRING" id="1121400.SAMN02746065_10827"/>
<dbReference type="SUPFAM" id="SSF52172">
    <property type="entry name" value="CheY-like"/>
    <property type="match status" value="1"/>
</dbReference>
<organism evidence="4 5">
    <name type="scientific">Desulfocicer vacuolatum DSM 3385</name>
    <dbReference type="NCBI Taxonomy" id="1121400"/>
    <lineage>
        <taxon>Bacteria</taxon>
        <taxon>Pseudomonadati</taxon>
        <taxon>Thermodesulfobacteriota</taxon>
        <taxon>Desulfobacteria</taxon>
        <taxon>Desulfobacterales</taxon>
        <taxon>Desulfobacteraceae</taxon>
        <taxon>Desulfocicer</taxon>
    </lineage>
</organism>
<evidence type="ECO:0000256" key="1">
    <source>
        <dbReference type="ARBA" id="ARBA00022553"/>
    </source>
</evidence>
<dbReference type="PANTHER" id="PTHR44591:SF25">
    <property type="entry name" value="CHEMOTAXIS TWO-COMPONENT RESPONSE REGULATOR"/>
    <property type="match status" value="1"/>
</dbReference>
<dbReference type="InterPro" id="IPR001789">
    <property type="entry name" value="Sig_transdc_resp-reg_receiver"/>
</dbReference>
<dbReference type="GO" id="GO:0000160">
    <property type="term" value="P:phosphorelay signal transduction system"/>
    <property type="evidence" value="ECO:0007669"/>
    <property type="project" value="InterPro"/>
</dbReference>
<feature type="domain" description="Response regulatory" evidence="3">
    <location>
        <begin position="4"/>
        <end position="120"/>
    </location>
</feature>
<dbReference type="SMART" id="SM00448">
    <property type="entry name" value="REC"/>
    <property type="match status" value="1"/>
</dbReference>
<protein>
    <submittedName>
        <fullName evidence="4">Two-component system, chemotaxis family, response regulator CheY</fullName>
    </submittedName>
</protein>
<name>A0A1W2BEK1_9BACT</name>
<sequence length="123" mass="13646">MSKSVLIVDDSQLTLEIISFTVLSAGYRVIRAQGGLEALEILNHTPVDLMVVDIVMPDMDGYTLIRKIRENDAFRATPIIVVTTQSEAKYKQKGFEAGANLYMVKPVHPRELVSQIQLLVGDS</sequence>
<evidence type="ECO:0000256" key="2">
    <source>
        <dbReference type="PROSITE-ProRule" id="PRU00169"/>
    </source>
</evidence>
<dbReference type="Proteomes" id="UP000192418">
    <property type="component" value="Unassembled WGS sequence"/>
</dbReference>
<dbReference type="Gene3D" id="3.40.50.2300">
    <property type="match status" value="1"/>
</dbReference>
<dbReference type="InterPro" id="IPR050595">
    <property type="entry name" value="Bact_response_regulator"/>
</dbReference>
<dbReference type="RefSeq" id="WP_084068435.1">
    <property type="nucleotide sequence ID" value="NZ_FWXY01000008.1"/>
</dbReference>
<dbReference type="AlphaFoldDB" id="A0A1W2BEK1"/>
<evidence type="ECO:0000313" key="5">
    <source>
        <dbReference type="Proteomes" id="UP000192418"/>
    </source>
</evidence>
<evidence type="ECO:0000313" key="4">
    <source>
        <dbReference type="EMBL" id="SMC71254.1"/>
    </source>
</evidence>
<dbReference type="PANTHER" id="PTHR44591">
    <property type="entry name" value="STRESS RESPONSE REGULATOR PROTEIN 1"/>
    <property type="match status" value="1"/>
</dbReference>
<dbReference type="Pfam" id="PF00072">
    <property type="entry name" value="Response_reg"/>
    <property type="match status" value="1"/>
</dbReference>
<evidence type="ECO:0000259" key="3">
    <source>
        <dbReference type="PROSITE" id="PS50110"/>
    </source>
</evidence>
<dbReference type="PROSITE" id="PS50110">
    <property type="entry name" value="RESPONSE_REGULATORY"/>
    <property type="match status" value="1"/>
</dbReference>
<dbReference type="OrthoDB" id="9786548at2"/>
<dbReference type="EMBL" id="FWXY01000008">
    <property type="protein sequence ID" value="SMC71254.1"/>
    <property type="molecule type" value="Genomic_DNA"/>
</dbReference>